<evidence type="ECO:0000256" key="8">
    <source>
        <dbReference type="ARBA" id="ARBA00022737"/>
    </source>
</evidence>
<dbReference type="CDD" id="cd16633">
    <property type="entry name" value="mRING-HC-C3HC3D_RBR_HOIL1"/>
    <property type="match status" value="1"/>
</dbReference>
<dbReference type="InterPro" id="IPR001876">
    <property type="entry name" value="Znf_RanBP2"/>
</dbReference>
<feature type="coiled-coil region" evidence="13">
    <location>
        <begin position="238"/>
        <end position="265"/>
    </location>
</feature>
<dbReference type="InterPro" id="IPR001841">
    <property type="entry name" value="Znf_RING"/>
</dbReference>
<dbReference type="SUPFAM" id="SSF57850">
    <property type="entry name" value="RING/U-box"/>
    <property type="match status" value="3"/>
</dbReference>
<keyword evidence="7" id="KW-0479">Metal-binding</keyword>
<comment type="pathway">
    <text evidence="2">Protein modification; protein ubiquitination.</text>
</comment>
<organism evidence="17">
    <name type="scientific">Cacopsylla melanoneura</name>
    <dbReference type="NCBI Taxonomy" id="428564"/>
    <lineage>
        <taxon>Eukaryota</taxon>
        <taxon>Metazoa</taxon>
        <taxon>Ecdysozoa</taxon>
        <taxon>Arthropoda</taxon>
        <taxon>Hexapoda</taxon>
        <taxon>Insecta</taxon>
        <taxon>Pterygota</taxon>
        <taxon>Neoptera</taxon>
        <taxon>Paraneoptera</taxon>
        <taxon>Hemiptera</taxon>
        <taxon>Sternorrhyncha</taxon>
        <taxon>Psylloidea</taxon>
        <taxon>Psyllidae</taxon>
        <taxon>Psyllinae</taxon>
        <taxon>Cacopsylla</taxon>
    </lineage>
</organism>
<feature type="domain" description="RING-type" evidence="14">
    <location>
        <begin position="109"/>
        <end position="151"/>
    </location>
</feature>
<dbReference type="PROSITE" id="PS51873">
    <property type="entry name" value="TRIAD"/>
    <property type="match status" value="1"/>
</dbReference>
<dbReference type="SUPFAM" id="SSF90209">
    <property type="entry name" value="Ran binding protein zinc finger-like"/>
    <property type="match status" value="1"/>
</dbReference>
<evidence type="ECO:0000256" key="6">
    <source>
        <dbReference type="ARBA" id="ARBA00022679"/>
    </source>
</evidence>
<dbReference type="GO" id="GO:0097039">
    <property type="term" value="P:protein linear polyubiquitination"/>
    <property type="evidence" value="ECO:0007669"/>
    <property type="project" value="TreeGrafter"/>
</dbReference>
<feature type="domain" description="RanBP2-type" evidence="15">
    <location>
        <begin position="18"/>
        <end position="43"/>
    </location>
</feature>
<dbReference type="EMBL" id="HBUF01354194">
    <property type="protein sequence ID" value="CAG6716271.1"/>
    <property type="molecule type" value="Transcribed_RNA"/>
</dbReference>
<dbReference type="InterPro" id="IPR017907">
    <property type="entry name" value="Znf_RING_CS"/>
</dbReference>
<keyword evidence="6" id="KW-0808">Transferase</keyword>
<dbReference type="Gene3D" id="2.30.30.380">
    <property type="entry name" value="Zn-finger domain of Sec23/24"/>
    <property type="match status" value="1"/>
</dbReference>
<dbReference type="PROSITE" id="PS50089">
    <property type="entry name" value="ZF_RING_2"/>
    <property type="match status" value="1"/>
</dbReference>
<evidence type="ECO:0000256" key="4">
    <source>
        <dbReference type="ARBA" id="ARBA00012251"/>
    </source>
</evidence>
<comment type="catalytic activity">
    <reaction evidence="1">
        <text>[E2 ubiquitin-conjugating enzyme]-S-ubiquitinyl-L-cysteine + [acceptor protein]-L-lysine = [E2 ubiquitin-conjugating enzyme]-L-cysteine + [acceptor protein]-N(6)-ubiquitinyl-L-lysine.</text>
        <dbReference type="EC" id="2.3.2.31"/>
    </reaction>
</comment>
<dbReference type="InterPro" id="IPR047558">
    <property type="entry name" value="BRcat_RBR_HOIL1"/>
</dbReference>
<dbReference type="InterPro" id="IPR044066">
    <property type="entry name" value="TRIAD_supradom"/>
</dbReference>
<dbReference type="Pfam" id="PF13445">
    <property type="entry name" value="zf-RING_UBOX"/>
    <property type="match status" value="1"/>
</dbReference>
<evidence type="ECO:0000259" key="16">
    <source>
        <dbReference type="PROSITE" id="PS51873"/>
    </source>
</evidence>
<reference evidence="17" key="1">
    <citation type="submission" date="2021-05" db="EMBL/GenBank/DDBJ databases">
        <authorList>
            <person name="Alioto T."/>
            <person name="Alioto T."/>
            <person name="Gomez Garrido J."/>
        </authorList>
    </citation>
    <scope>NUCLEOTIDE SEQUENCE</scope>
</reference>
<dbReference type="PANTHER" id="PTHR22770:SF13">
    <property type="entry name" value="RING-TYPE DOMAIN-CONTAINING PROTEIN"/>
    <property type="match status" value="1"/>
</dbReference>
<dbReference type="EMBL" id="HBUF01050187">
    <property type="protein sequence ID" value="CAG6621436.1"/>
    <property type="molecule type" value="Transcribed_RNA"/>
</dbReference>
<dbReference type="GO" id="GO:0071797">
    <property type="term" value="C:LUBAC complex"/>
    <property type="evidence" value="ECO:0007669"/>
    <property type="project" value="TreeGrafter"/>
</dbReference>
<dbReference type="InterPro" id="IPR051628">
    <property type="entry name" value="LUBAC_E3_Ligases"/>
</dbReference>
<dbReference type="EC" id="2.3.2.31" evidence="4"/>
<proteinExistence type="inferred from homology"/>
<evidence type="ECO:0000259" key="14">
    <source>
        <dbReference type="PROSITE" id="PS50089"/>
    </source>
</evidence>
<dbReference type="GO" id="GO:0043161">
    <property type="term" value="P:proteasome-mediated ubiquitin-dependent protein catabolic process"/>
    <property type="evidence" value="ECO:0007669"/>
    <property type="project" value="TreeGrafter"/>
</dbReference>
<keyword evidence="13" id="KW-0175">Coiled coil</keyword>
<dbReference type="InterPro" id="IPR036443">
    <property type="entry name" value="Znf_RanBP2_sf"/>
</dbReference>
<evidence type="ECO:0000256" key="1">
    <source>
        <dbReference type="ARBA" id="ARBA00001798"/>
    </source>
</evidence>
<dbReference type="EMBL" id="HBUF01354195">
    <property type="protein sequence ID" value="CAG6716272.1"/>
    <property type="molecule type" value="Transcribed_RNA"/>
</dbReference>
<feature type="coiled-coil region" evidence="13">
    <location>
        <begin position="54"/>
        <end position="86"/>
    </location>
</feature>
<dbReference type="EMBL" id="HBUF01354193">
    <property type="protein sequence ID" value="CAG6716270.1"/>
    <property type="molecule type" value="Transcribed_RNA"/>
</dbReference>
<name>A0A8D8M3P7_9HEMI</name>
<sequence>MESPQPFDNNQDTLVVGWRCSACTLMNSLNRSSCDACDTEQGQNVTLEDYYVSLNEYNQLKNEVQIDNKKIEAQKIQAQKIEAEKKANYNELVLLERAELVVNTETFECSICFTECDPPDGVVLRECLHSFCKECLAHHIEYSTDAEVKCPYVDDSYSCSCLLRDREIKALLTPVLFEKHLAKGMAMAEGQTENAFHCKTPDCKNWCVYEDEVNTFCCPSCWHFNCLTCQAIHDDMNCKQYQDHLKEISKTNEDARKTKEMLEQMLASREAMKCPRCEILLMKKAGCDWLSCTMCKTEICWVTRGPRWGPGGRGDNSGGCQCRVGGRQCHPNCGNCH</sequence>
<protein>
    <recommendedName>
        <fullName evidence="5">RanBP-type and C3HC4-type zinc finger-containing protein 1</fullName>
        <ecNumber evidence="4">2.3.2.31</ecNumber>
    </recommendedName>
</protein>
<dbReference type="CDD" id="cd20345">
    <property type="entry name" value="BRcat_RBR_HOIL1"/>
    <property type="match status" value="1"/>
</dbReference>
<evidence type="ECO:0000259" key="15">
    <source>
        <dbReference type="PROSITE" id="PS50199"/>
    </source>
</evidence>
<dbReference type="InterPro" id="IPR047559">
    <property type="entry name" value="HOIL1_RBR_mRING-HC-C3HC3D"/>
</dbReference>
<evidence type="ECO:0000256" key="7">
    <source>
        <dbReference type="ARBA" id="ARBA00022723"/>
    </source>
</evidence>
<dbReference type="FunFam" id="3.30.40.10:FF:000137">
    <property type="entry name" value="RanBP-type and C3HC4-type zinc finger-containing protein 1"/>
    <property type="match status" value="1"/>
</dbReference>
<evidence type="ECO:0000256" key="11">
    <source>
        <dbReference type="ARBA" id="ARBA00022833"/>
    </source>
</evidence>
<feature type="domain" description="RING-type" evidence="16">
    <location>
        <begin position="105"/>
        <end position="333"/>
    </location>
</feature>
<keyword evidence="8" id="KW-0677">Repeat</keyword>
<dbReference type="PROSITE" id="PS01358">
    <property type="entry name" value="ZF_RANBP2_1"/>
    <property type="match status" value="1"/>
</dbReference>
<comment type="similarity">
    <text evidence="3">Belongs to the RBR family.</text>
</comment>
<evidence type="ECO:0000313" key="17">
    <source>
        <dbReference type="EMBL" id="CAG6621435.1"/>
    </source>
</evidence>
<evidence type="ECO:0000256" key="3">
    <source>
        <dbReference type="ARBA" id="ARBA00008278"/>
    </source>
</evidence>
<dbReference type="EMBL" id="HBUF01050188">
    <property type="protein sequence ID" value="CAG6621437.1"/>
    <property type="molecule type" value="Transcribed_RNA"/>
</dbReference>
<evidence type="ECO:0000256" key="2">
    <source>
        <dbReference type="ARBA" id="ARBA00004906"/>
    </source>
</evidence>
<keyword evidence="11" id="KW-0862">Zinc</keyword>
<dbReference type="GO" id="GO:0043130">
    <property type="term" value="F:ubiquitin binding"/>
    <property type="evidence" value="ECO:0007669"/>
    <property type="project" value="TreeGrafter"/>
</dbReference>
<evidence type="ECO:0000256" key="13">
    <source>
        <dbReference type="SAM" id="Coils"/>
    </source>
</evidence>
<dbReference type="Gene3D" id="3.30.40.10">
    <property type="entry name" value="Zinc/RING finger domain, C3HC4 (zinc finger)"/>
    <property type="match status" value="1"/>
</dbReference>
<dbReference type="InterPro" id="IPR013083">
    <property type="entry name" value="Znf_RING/FYVE/PHD"/>
</dbReference>
<evidence type="ECO:0000256" key="10">
    <source>
        <dbReference type="ARBA" id="ARBA00022786"/>
    </source>
</evidence>
<dbReference type="AlphaFoldDB" id="A0A8D8M3P7"/>
<dbReference type="UniPathway" id="UPA00143"/>
<keyword evidence="9 12" id="KW-0863">Zinc-finger</keyword>
<dbReference type="PANTHER" id="PTHR22770">
    <property type="entry name" value="UBIQUITIN CONJUGATING ENZYME 7 INTERACTING PROTEIN-RELATED"/>
    <property type="match status" value="1"/>
</dbReference>
<evidence type="ECO:0000256" key="5">
    <source>
        <dbReference type="ARBA" id="ARBA00017887"/>
    </source>
</evidence>
<dbReference type="PROSITE" id="PS00518">
    <property type="entry name" value="ZF_RING_1"/>
    <property type="match status" value="1"/>
</dbReference>
<dbReference type="EMBL" id="HBUF01050186">
    <property type="protein sequence ID" value="CAG6621435.1"/>
    <property type="molecule type" value="Transcribed_RNA"/>
</dbReference>
<accession>A0A8D8M3P7</accession>
<dbReference type="InterPro" id="IPR027370">
    <property type="entry name" value="Znf-RING_euk"/>
</dbReference>
<keyword evidence="10" id="KW-0833">Ubl conjugation pathway</keyword>
<dbReference type="SMART" id="SM00547">
    <property type="entry name" value="ZnF_RBZ"/>
    <property type="match status" value="1"/>
</dbReference>
<dbReference type="PROSITE" id="PS50199">
    <property type="entry name" value="ZF_RANBP2_2"/>
    <property type="match status" value="1"/>
</dbReference>
<evidence type="ECO:0000256" key="12">
    <source>
        <dbReference type="PROSITE-ProRule" id="PRU00322"/>
    </source>
</evidence>
<dbReference type="GO" id="GO:0061630">
    <property type="term" value="F:ubiquitin protein ligase activity"/>
    <property type="evidence" value="ECO:0007669"/>
    <property type="project" value="UniProtKB-EC"/>
</dbReference>
<dbReference type="SMART" id="SM00184">
    <property type="entry name" value="RING"/>
    <property type="match status" value="1"/>
</dbReference>
<evidence type="ECO:0000256" key="9">
    <source>
        <dbReference type="ARBA" id="ARBA00022771"/>
    </source>
</evidence>
<dbReference type="GO" id="GO:0008270">
    <property type="term" value="F:zinc ion binding"/>
    <property type="evidence" value="ECO:0007669"/>
    <property type="project" value="UniProtKB-KW"/>
</dbReference>